<dbReference type="EMBL" id="JH600068">
    <property type="protein sequence ID" value="EIG52269.1"/>
    <property type="molecule type" value="Genomic_DNA"/>
</dbReference>
<keyword evidence="3 6" id="KW-0812">Transmembrane</keyword>
<proteinExistence type="predicted"/>
<keyword evidence="5 6" id="KW-0472">Membrane</keyword>
<dbReference type="GO" id="GO:0005886">
    <property type="term" value="C:plasma membrane"/>
    <property type="evidence" value="ECO:0007669"/>
    <property type="project" value="UniProtKB-SubCell"/>
</dbReference>
<dbReference type="PANTHER" id="PTHR30086:SF20">
    <property type="entry name" value="ARGININE EXPORTER PROTEIN ARGO-RELATED"/>
    <property type="match status" value="1"/>
</dbReference>
<keyword evidence="2" id="KW-1003">Cell membrane</keyword>
<dbReference type="eggNOG" id="COG1280">
    <property type="taxonomic scope" value="Bacteria"/>
</dbReference>
<organism evidence="7">
    <name type="scientific">Desulfovibrio sp. U5L</name>
    <dbReference type="NCBI Taxonomy" id="596152"/>
    <lineage>
        <taxon>Bacteria</taxon>
        <taxon>Pseudomonadati</taxon>
        <taxon>Thermodesulfobacteriota</taxon>
        <taxon>Desulfovibrionia</taxon>
        <taxon>Desulfovibrionales</taxon>
        <taxon>Desulfovibrionaceae</taxon>
        <taxon>Desulfovibrio</taxon>
    </lineage>
</organism>
<evidence type="ECO:0000256" key="4">
    <source>
        <dbReference type="ARBA" id="ARBA00022989"/>
    </source>
</evidence>
<dbReference type="STRING" id="596152.DesU5LDRAFT_0564"/>
<dbReference type="AlphaFoldDB" id="I2PXL3"/>
<evidence type="ECO:0000313" key="7">
    <source>
        <dbReference type="EMBL" id="EIG52269.1"/>
    </source>
</evidence>
<feature type="transmembrane region" description="Helical" evidence="6">
    <location>
        <begin position="144"/>
        <end position="169"/>
    </location>
</feature>
<keyword evidence="4 6" id="KW-1133">Transmembrane helix</keyword>
<gene>
    <name evidence="7" type="ORF">DesU5LDRAFT_0564</name>
</gene>
<dbReference type="GO" id="GO:0015171">
    <property type="term" value="F:amino acid transmembrane transporter activity"/>
    <property type="evidence" value="ECO:0007669"/>
    <property type="project" value="TreeGrafter"/>
</dbReference>
<dbReference type="OrthoDB" id="14103at2"/>
<feature type="transmembrane region" description="Helical" evidence="6">
    <location>
        <begin position="43"/>
        <end position="65"/>
    </location>
</feature>
<protein>
    <submittedName>
        <fullName evidence="7">Putative threonine efflux protein</fullName>
    </submittedName>
</protein>
<feature type="transmembrane region" description="Helical" evidence="6">
    <location>
        <begin position="181"/>
        <end position="200"/>
    </location>
</feature>
<dbReference type="HOGENOM" id="CLU_104651_1_0_7"/>
<feature type="transmembrane region" description="Helical" evidence="6">
    <location>
        <begin position="72"/>
        <end position="91"/>
    </location>
</feature>
<reference evidence="7" key="1">
    <citation type="submission" date="2011-11" db="EMBL/GenBank/DDBJ databases">
        <title>Improved High-Quality Draft sequence of Desulfovibrio sp. U5L.</title>
        <authorList>
            <consortium name="US DOE Joint Genome Institute"/>
            <person name="Lucas S."/>
            <person name="Han J."/>
            <person name="Lapidus A."/>
            <person name="Cheng J.-F."/>
            <person name="Goodwin L."/>
            <person name="Pitluck S."/>
            <person name="Peters L."/>
            <person name="Ovchinnikova G."/>
            <person name="Held B."/>
            <person name="Detter J.C."/>
            <person name="Han C."/>
            <person name="Tapia R."/>
            <person name="Land M."/>
            <person name="Hauser L."/>
            <person name="Kyrpides N."/>
            <person name="Ivanova N."/>
            <person name="Pagani I."/>
            <person name="Gabster J."/>
            <person name="Walker C."/>
            <person name="Stolyar S."/>
            <person name="Stahl D."/>
            <person name="Arkin A."/>
            <person name="Dehal P."/>
            <person name="Hazen T."/>
            <person name="Woyke T."/>
        </authorList>
    </citation>
    <scope>NUCLEOTIDE SEQUENCE [LARGE SCALE GENOMIC DNA]</scope>
    <source>
        <strain evidence="7">U5L</strain>
    </source>
</reference>
<evidence type="ECO:0000256" key="1">
    <source>
        <dbReference type="ARBA" id="ARBA00004651"/>
    </source>
</evidence>
<dbReference type="Pfam" id="PF01810">
    <property type="entry name" value="LysE"/>
    <property type="match status" value="1"/>
</dbReference>
<comment type="subcellular location">
    <subcellularLocation>
        <location evidence="1">Cell membrane</location>
        <topology evidence="1">Multi-pass membrane protein</topology>
    </subcellularLocation>
</comment>
<evidence type="ECO:0000256" key="6">
    <source>
        <dbReference type="SAM" id="Phobius"/>
    </source>
</evidence>
<dbReference type="PANTHER" id="PTHR30086">
    <property type="entry name" value="ARGININE EXPORTER PROTEIN ARGO"/>
    <property type="match status" value="1"/>
</dbReference>
<name>I2PXL3_9BACT</name>
<evidence type="ECO:0000256" key="5">
    <source>
        <dbReference type="ARBA" id="ARBA00023136"/>
    </source>
</evidence>
<evidence type="ECO:0000256" key="2">
    <source>
        <dbReference type="ARBA" id="ARBA00022475"/>
    </source>
</evidence>
<accession>I2PXL3</accession>
<sequence>MAQDTLPALAAAGAAMGLSAGFAPGPLLSLVLSQTLAHGPGEGVKVALAPLVTDTPIILAAWLVLSRLSGSPAVLGVLSLAGACLLVRYGFDCLSAPPPDAGDPARAPRSLLRGVAANFANPHPYLFWTTVGVPMLLHAADTGVQAVAVFLAVFYAAIVGAKILAALVAGRFRRFLGSRSYRLLMAGLGLSLFYYALAFARHGLSLLGGT</sequence>
<evidence type="ECO:0000256" key="3">
    <source>
        <dbReference type="ARBA" id="ARBA00022692"/>
    </source>
</evidence>
<dbReference type="InterPro" id="IPR001123">
    <property type="entry name" value="LeuE-type"/>
</dbReference>